<proteinExistence type="predicted"/>
<evidence type="ECO:0000256" key="3">
    <source>
        <dbReference type="ARBA" id="ARBA00022989"/>
    </source>
</evidence>
<accession>A0A8K0NQ31</accession>
<feature type="transmembrane region" description="Helical" evidence="6">
    <location>
        <begin position="172"/>
        <end position="191"/>
    </location>
</feature>
<dbReference type="PANTHER" id="PTHR12570">
    <property type="match status" value="1"/>
</dbReference>
<feature type="transmembrane region" description="Helical" evidence="6">
    <location>
        <begin position="238"/>
        <end position="256"/>
    </location>
</feature>
<feature type="transmembrane region" description="Helical" evidence="6">
    <location>
        <begin position="145"/>
        <end position="166"/>
    </location>
</feature>
<dbReference type="GO" id="GO:0015095">
    <property type="term" value="F:magnesium ion transmembrane transporter activity"/>
    <property type="evidence" value="ECO:0007669"/>
    <property type="project" value="InterPro"/>
</dbReference>
<comment type="caution">
    <text evidence="7">The sequence shown here is derived from an EMBL/GenBank/DDBJ whole genome shotgun (WGS) entry which is preliminary data.</text>
</comment>
<dbReference type="SUPFAM" id="SSF103481">
    <property type="entry name" value="Multidrug resistance efflux transporter EmrE"/>
    <property type="match status" value="1"/>
</dbReference>
<evidence type="ECO:0000313" key="7">
    <source>
        <dbReference type="EMBL" id="KAG7535912.1"/>
    </source>
</evidence>
<gene>
    <name evidence="7" type="ORF">FFLO_03583</name>
</gene>
<dbReference type="InterPro" id="IPR008521">
    <property type="entry name" value="Mg_trans_NIPA"/>
</dbReference>
<dbReference type="Pfam" id="PF05653">
    <property type="entry name" value="Mg_trans_NIPA"/>
    <property type="match status" value="1"/>
</dbReference>
<keyword evidence="3 6" id="KW-1133">Transmembrane helix</keyword>
<feature type="transmembrane region" description="Helical" evidence="6">
    <location>
        <begin position="265"/>
        <end position="282"/>
    </location>
</feature>
<feature type="transmembrane region" description="Helical" evidence="6">
    <location>
        <begin position="334"/>
        <end position="353"/>
    </location>
</feature>
<protein>
    <recommendedName>
        <fullName evidence="9">Magnesium transporter NIPA-domain-containing protein</fullName>
    </recommendedName>
</protein>
<evidence type="ECO:0008006" key="9">
    <source>
        <dbReference type="Google" id="ProtNLM"/>
    </source>
</evidence>
<comment type="subcellular location">
    <subcellularLocation>
        <location evidence="1">Membrane</location>
        <topology evidence="1">Multi-pass membrane protein</topology>
    </subcellularLocation>
</comment>
<keyword evidence="2 6" id="KW-0812">Transmembrane</keyword>
<sequence length="503" mass="54578">MIDIPPTYVGVIVSVAGNIVISLALNVQKYAHARLEREAEPPRPTSPANERHPPTGAISLDDSDVQQAQFIPRVEVEPPTPSTDTGRFTDLQLQKKHTVLVPASRVSSRHSYSHSATETIREEDNSEDGNEEKGGEKQTYLSSKLWWLGLLLMAVGESANFISYGLAAASVVAPLGTVALIANCFISPLMLGERFGYRDAAGVVLASLGAVTVVLSAKQQDREFDPDALVLALRQPPFIGYCITVVVILAALLVLTHSSRYGEKWVVIDVLICSLFGGFTVLSTKALSSLLSSIYFQAFTLPLSWCLVAVLVGTSLCQIKYLNKALQTFESREVIPTQFVFFSISAIVGSAVLYQEFRDLTASRFANFLFGVATTFVGVFLLTYKQTQEEHDANSQQGSSAIETPGLRRLDSLREEEPLLVPSSQAVPTYTAPTAIRRQTLRKRGSTTSLHRHGLVGGGYLLIGSSPPVSVPLARSFDGGRGRSSSRSSTGNKRNPFVDRSNV</sequence>
<dbReference type="InterPro" id="IPR037185">
    <property type="entry name" value="EmrE-like"/>
</dbReference>
<feature type="region of interest" description="Disordered" evidence="5">
    <location>
        <begin position="103"/>
        <end position="136"/>
    </location>
</feature>
<evidence type="ECO:0000256" key="5">
    <source>
        <dbReference type="SAM" id="MobiDB-lite"/>
    </source>
</evidence>
<evidence type="ECO:0000256" key="4">
    <source>
        <dbReference type="ARBA" id="ARBA00023136"/>
    </source>
</evidence>
<feature type="transmembrane region" description="Helical" evidence="6">
    <location>
        <begin position="294"/>
        <end position="313"/>
    </location>
</feature>
<feature type="region of interest" description="Disordered" evidence="5">
    <location>
        <begin position="473"/>
        <end position="503"/>
    </location>
</feature>
<dbReference type="PANTHER" id="PTHR12570:SF65">
    <property type="entry name" value="MAGNESIUM TRANSPORTER NIPA9-RELATED"/>
    <property type="match status" value="1"/>
</dbReference>
<organism evidence="7 8">
    <name type="scientific">Filobasidium floriforme</name>
    <dbReference type="NCBI Taxonomy" id="5210"/>
    <lineage>
        <taxon>Eukaryota</taxon>
        <taxon>Fungi</taxon>
        <taxon>Dikarya</taxon>
        <taxon>Basidiomycota</taxon>
        <taxon>Agaricomycotina</taxon>
        <taxon>Tremellomycetes</taxon>
        <taxon>Filobasidiales</taxon>
        <taxon>Filobasidiaceae</taxon>
        <taxon>Filobasidium</taxon>
    </lineage>
</organism>
<dbReference type="GO" id="GO:0016020">
    <property type="term" value="C:membrane"/>
    <property type="evidence" value="ECO:0007669"/>
    <property type="project" value="UniProtKB-SubCell"/>
</dbReference>
<dbReference type="AlphaFoldDB" id="A0A8K0NQ31"/>
<keyword evidence="8" id="KW-1185">Reference proteome</keyword>
<dbReference type="Proteomes" id="UP000812966">
    <property type="component" value="Unassembled WGS sequence"/>
</dbReference>
<feature type="transmembrane region" description="Helical" evidence="6">
    <location>
        <begin position="365"/>
        <end position="384"/>
    </location>
</feature>
<evidence type="ECO:0000256" key="1">
    <source>
        <dbReference type="ARBA" id="ARBA00004141"/>
    </source>
</evidence>
<name>A0A8K0NQ31_9TREE</name>
<dbReference type="EMBL" id="JABELV010000067">
    <property type="protein sequence ID" value="KAG7535912.1"/>
    <property type="molecule type" value="Genomic_DNA"/>
</dbReference>
<feature type="region of interest" description="Disordered" evidence="5">
    <location>
        <begin position="36"/>
        <end position="60"/>
    </location>
</feature>
<reference evidence="7" key="1">
    <citation type="submission" date="2020-04" db="EMBL/GenBank/DDBJ databases">
        <title>Analysis of mating type loci in Filobasidium floriforme.</title>
        <authorList>
            <person name="Nowrousian M."/>
        </authorList>
    </citation>
    <scope>NUCLEOTIDE SEQUENCE</scope>
    <source>
        <strain evidence="7">CBS 6242</strain>
    </source>
</reference>
<feature type="transmembrane region" description="Helical" evidence="6">
    <location>
        <begin position="6"/>
        <end position="27"/>
    </location>
</feature>
<evidence type="ECO:0000313" key="8">
    <source>
        <dbReference type="Proteomes" id="UP000812966"/>
    </source>
</evidence>
<feature type="transmembrane region" description="Helical" evidence="6">
    <location>
        <begin position="200"/>
        <end position="218"/>
    </location>
</feature>
<evidence type="ECO:0000256" key="6">
    <source>
        <dbReference type="SAM" id="Phobius"/>
    </source>
</evidence>
<keyword evidence="4 6" id="KW-0472">Membrane</keyword>
<evidence type="ECO:0000256" key="2">
    <source>
        <dbReference type="ARBA" id="ARBA00022692"/>
    </source>
</evidence>